<accession>A0A0B0NQ55</accession>
<evidence type="ECO:0000313" key="1">
    <source>
        <dbReference type="EMBL" id="KHG14980.1"/>
    </source>
</evidence>
<dbReference type="EMBL" id="KN402732">
    <property type="protein sequence ID" value="KHG14980.1"/>
    <property type="molecule type" value="Genomic_DNA"/>
</dbReference>
<evidence type="ECO:0000313" key="2">
    <source>
        <dbReference type="Proteomes" id="UP000032142"/>
    </source>
</evidence>
<dbReference type="Proteomes" id="UP000032142">
    <property type="component" value="Unassembled WGS sequence"/>
</dbReference>
<organism evidence="1 2">
    <name type="scientific">Gossypium arboreum</name>
    <name type="common">Tree cotton</name>
    <name type="synonym">Gossypium nanking</name>
    <dbReference type="NCBI Taxonomy" id="29729"/>
    <lineage>
        <taxon>Eukaryota</taxon>
        <taxon>Viridiplantae</taxon>
        <taxon>Streptophyta</taxon>
        <taxon>Embryophyta</taxon>
        <taxon>Tracheophyta</taxon>
        <taxon>Spermatophyta</taxon>
        <taxon>Magnoliopsida</taxon>
        <taxon>eudicotyledons</taxon>
        <taxon>Gunneridae</taxon>
        <taxon>Pentapetalae</taxon>
        <taxon>rosids</taxon>
        <taxon>malvids</taxon>
        <taxon>Malvales</taxon>
        <taxon>Malvaceae</taxon>
        <taxon>Malvoideae</taxon>
        <taxon>Gossypium</taxon>
    </lineage>
</organism>
<proteinExistence type="predicted"/>
<keyword evidence="2" id="KW-1185">Reference proteome</keyword>
<protein>
    <submittedName>
        <fullName evidence="1">Uncharacterized protein</fullName>
    </submittedName>
</protein>
<name>A0A0B0NQ55_GOSAR</name>
<reference evidence="2" key="1">
    <citation type="submission" date="2014-09" db="EMBL/GenBank/DDBJ databases">
        <authorList>
            <person name="Mudge J."/>
            <person name="Ramaraj T."/>
            <person name="Lindquist I.E."/>
            <person name="Bharti A.K."/>
            <person name="Sundararajan A."/>
            <person name="Cameron C.T."/>
            <person name="Woodward J.E."/>
            <person name="May G.D."/>
            <person name="Brubaker C."/>
            <person name="Broadhvest J."/>
            <person name="Wilkins T.A."/>
        </authorList>
    </citation>
    <scope>NUCLEOTIDE SEQUENCE</scope>
    <source>
        <strain evidence="2">cv. AKA8401</strain>
    </source>
</reference>
<sequence>MASHMPVCIARAQN</sequence>
<gene>
    <name evidence="1" type="ORF">F383_01639</name>
</gene>